<accession>A0A5C6U3I7</accession>
<dbReference type="PANTHER" id="PTHR10272:SF0">
    <property type="entry name" value="PLATELET-ACTIVATING FACTOR ACETYLHYDROLASE"/>
    <property type="match status" value="1"/>
</dbReference>
<dbReference type="Pfam" id="PF03403">
    <property type="entry name" value="PAF-AH_p_II"/>
    <property type="match status" value="1"/>
</dbReference>
<name>A0A5C6U3I7_9BURK</name>
<dbReference type="EMBL" id="VOPW01000001">
    <property type="protein sequence ID" value="TXC67200.1"/>
    <property type="molecule type" value="Genomic_DNA"/>
</dbReference>
<keyword evidence="4" id="KW-0732">Signal</keyword>
<dbReference type="InterPro" id="IPR041127">
    <property type="entry name" value="PET_hydrolase/cutinase-like"/>
</dbReference>
<keyword evidence="2" id="KW-0442">Lipid degradation</keyword>
<evidence type="ECO:0000259" key="5">
    <source>
        <dbReference type="Pfam" id="PF12740"/>
    </source>
</evidence>
<protein>
    <submittedName>
        <fullName evidence="6">Acetylhydrolase</fullName>
    </submittedName>
</protein>
<keyword evidence="1 6" id="KW-0378">Hydrolase</keyword>
<evidence type="ECO:0000256" key="4">
    <source>
        <dbReference type="SAM" id="SignalP"/>
    </source>
</evidence>
<dbReference type="AlphaFoldDB" id="A0A5C6U3I7"/>
<feature type="chain" id="PRO_5022970033" evidence="4">
    <location>
        <begin position="26"/>
        <end position="319"/>
    </location>
</feature>
<dbReference type="InterPro" id="IPR029058">
    <property type="entry name" value="AB_hydrolase_fold"/>
</dbReference>
<keyword evidence="7" id="KW-1185">Reference proteome</keyword>
<evidence type="ECO:0000256" key="1">
    <source>
        <dbReference type="ARBA" id="ARBA00022801"/>
    </source>
</evidence>
<gene>
    <name evidence="6" type="ORF">FSC37_20240</name>
</gene>
<feature type="signal peptide" evidence="4">
    <location>
        <begin position="1"/>
        <end position="25"/>
    </location>
</feature>
<dbReference type="GO" id="GO:0016042">
    <property type="term" value="P:lipid catabolic process"/>
    <property type="evidence" value="ECO:0007669"/>
    <property type="project" value="UniProtKB-KW"/>
</dbReference>
<sequence>MRRRHCLGLLAAAALAPAFAPSAWAEAASFQTLDLDWHDAARGRAVPARLYLPVQADAAHPVPLVVFSHGIGGSRLGYRYLGEHWAAQGFASLHVQHVGSDRSLWGGNPFALVERLQGAAQDGEAIARVLDVRFALDTLLASPLAPRLDATRIAAAGHSYGANTTLLAAGARLDRQGRVVDFRDERIRAAILLSAPPFYGEADPRTILAHVTVPTLHVTATEDVIRIPGYYSGAEDRVSVFEATGSEAKALAVFQGGSHSIFTDRRGTGGATLNPQVKEATRALSVAFLKRVFDGDEAALRQWPGAFAGIVARFSRAGL</sequence>
<evidence type="ECO:0000256" key="2">
    <source>
        <dbReference type="ARBA" id="ARBA00022963"/>
    </source>
</evidence>
<dbReference type="SUPFAM" id="SSF53474">
    <property type="entry name" value="alpha/beta-Hydrolases"/>
    <property type="match status" value="1"/>
</dbReference>
<dbReference type="GO" id="GO:0003847">
    <property type="term" value="F:1-alkyl-2-acetylglycerophosphocholine esterase activity"/>
    <property type="evidence" value="ECO:0007669"/>
    <property type="project" value="TreeGrafter"/>
</dbReference>
<dbReference type="Gene3D" id="3.40.50.1820">
    <property type="entry name" value="alpha/beta hydrolase"/>
    <property type="match status" value="1"/>
</dbReference>
<comment type="caution">
    <text evidence="6">The sequence shown here is derived from an EMBL/GenBank/DDBJ whole genome shotgun (WGS) entry which is preliminary data.</text>
</comment>
<evidence type="ECO:0000313" key="7">
    <source>
        <dbReference type="Proteomes" id="UP000321832"/>
    </source>
</evidence>
<evidence type="ECO:0000256" key="3">
    <source>
        <dbReference type="ARBA" id="ARBA00023098"/>
    </source>
</evidence>
<dbReference type="PANTHER" id="PTHR10272">
    <property type="entry name" value="PLATELET-ACTIVATING FACTOR ACETYLHYDROLASE"/>
    <property type="match status" value="1"/>
</dbReference>
<dbReference type="Pfam" id="PF12740">
    <property type="entry name" value="PETase"/>
    <property type="match status" value="1"/>
</dbReference>
<dbReference type="Proteomes" id="UP000321832">
    <property type="component" value="Unassembled WGS sequence"/>
</dbReference>
<organism evidence="6 7">
    <name type="scientific">Piscinibacter aquaticus</name>
    <dbReference type="NCBI Taxonomy" id="392597"/>
    <lineage>
        <taxon>Bacteria</taxon>
        <taxon>Pseudomonadati</taxon>
        <taxon>Pseudomonadota</taxon>
        <taxon>Betaproteobacteria</taxon>
        <taxon>Burkholderiales</taxon>
        <taxon>Sphaerotilaceae</taxon>
        <taxon>Piscinibacter</taxon>
    </lineage>
</organism>
<feature type="domain" description="PET hydrolase/cutinase-like" evidence="5">
    <location>
        <begin position="122"/>
        <end position="297"/>
    </location>
</feature>
<proteinExistence type="predicted"/>
<reference evidence="6 7" key="1">
    <citation type="submission" date="2019-08" db="EMBL/GenBank/DDBJ databases">
        <authorList>
            <person name="Khan S.A."/>
            <person name="Jeon C.O."/>
            <person name="Jeong S.E."/>
        </authorList>
    </citation>
    <scope>NUCLEOTIDE SEQUENCE [LARGE SCALE GENOMIC DNA]</scope>
    <source>
        <strain evidence="7">IMCC1728</strain>
    </source>
</reference>
<evidence type="ECO:0000313" key="6">
    <source>
        <dbReference type="EMBL" id="TXC67200.1"/>
    </source>
</evidence>
<keyword evidence="3" id="KW-0443">Lipid metabolism</keyword>